<dbReference type="AlphaFoldDB" id="A0A941F436"/>
<evidence type="ECO:0000259" key="7">
    <source>
        <dbReference type="Pfam" id="PF14322"/>
    </source>
</evidence>
<evidence type="ECO:0000313" key="8">
    <source>
        <dbReference type="EMBL" id="MBR8536077.1"/>
    </source>
</evidence>
<dbReference type="RefSeq" id="WP_212190754.1">
    <property type="nucleotide sequence ID" value="NZ_JAGTAR010000015.1"/>
</dbReference>
<dbReference type="InterPro" id="IPR011990">
    <property type="entry name" value="TPR-like_helical_dom_sf"/>
</dbReference>
<organism evidence="8 9">
    <name type="scientific">Carboxylicivirga sediminis</name>
    <dbReference type="NCBI Taxonomy" id="2006564"/>
    <lineage>
        <taxon>Bacteria</taxon>
        <taxon>Pseudomonadati</taxon>
        <taxon>Bacteroidota</taxon>
        <taxon>Bacteroidia</taxon>
        <taxon>Marinilabiliales</taxon>
        <taxon>Marinilabiliaceae</taxon>
        <taxon>Carboxylicivirga</taxon>
    </lineage>
</organism>
<gene>
    <name evidence="8" type="ORF">KDU71_10960</name>
</gene>
<dbReference type="Pfam" id="PF14322">
    <property type="entry name" value="SusD-like_3"/>
    <property type="match status" value="1"/>
</dbReference>
<keyword evidence="5" id="KW-0998">Cell outer membrane</keyword>
<evidence type="ECO:0000313" key="9">
    <source>
        <dbReference type="Proteomes" id="UP000679220"/>
    </source>
</evidence>
<protein>
    <submittedName>
        <fullName evidence="8">RagB/SusD family nutrient uptake outer membrane protein</fullName>
    </submittedName>
</protein>
<dbReference type="InterPro" id="IPR012944">
    <property type="entry name" value="SusD_RagB_dom"/>
</dbReference>
<dbReference type="Proteomes" id="UP000679220">
    <property type="component" value="Unassembled WGS sequence"/>
</dbReference>
<comment type="similarity">
    <text evidence="2">Belongs to the SusD family.</text>
</comment>
<feature type="domain" description="RagB/SusD" evidence="6">
    <location>
        <begin position="273"/>
        <end position="475"/>
    </location>
</feature>
<dbReference type="GO" id="GO:0009279">
    <property type="term" value="C:cell outer membrane"/>
    <property type="evidence" value="ECO:0007669"/>
    <property type="project" value="UniProtKB-SubCell"/>
</dbReference>
<dbReference type="SUPFAM" id="SSF48452">
    <property type="entry name" value="TPR-like"/>
    <property type="match status" value="1"/>
</dbReference>
<dbReference type="EMBL" id="JAGTAR010000015">
    <property type="protein sequence ID" value="MBR8536077.1"/>
    <property type="molecule type" value="Genomic_DNA"/>
</dbReference>
<evidence type="ECO:0000256" key="5">
    <source>
        <dbReference type="ARBA" id="ARBA00023237"/>
    </source>
</evidence>
<dbReference type="CDD" id="cd08977">
    <property type="entry name" value="SusD"/>
    <property type="match status" value="1"/>
</dbReference>
<evidence type="ECO:0000256" key="1">
    <source>
        <dbReference type="ARBA" id="ARBA00004442"/>
    </source>
</evidence>
<proteinExistence type="inferred from homology"/>
<evidence type="ECO:0000256" key="3">
    <source>
        <dbReference type="ARBA" id="ARBA00022729"/>
    </source>
</evidence>
<reference evidence="8" key="1">
    <citation type="journal article" date="2018" name="Int. J. Syst. Evol. Microbiol.">
        <title>Carboxylicivirga sediminis sp. nov., isolated from coastal sediment.</title>
        <authorList>
            <person name="Wang F.Q."/>
            <person name="Ren L.H."/>
            <person name="Zou R.J."/>
            <person name="Sun Y.Z."/>
            <person name="Liu X.J."/>
            <person name="Jiang F."/>
            <person name="Liu L.J."/>
        </authorList>
    </citation>
    <scope>NUCLEOTIDE SEQUENCE</scope>
    <source>
        <strain evidence="8">JR1</strain>
    </source>
</reference>
<keyword evidence="3" id="KW-0732">Signal</keyword>
<name>A0A941F436_9BACT</name>
<feature type="domain" description="SusD-like N-terminal" evidence="7">
    <location>
        <begin position="81"/>
        <end position="235"/>
    </location>
</feature>
<comment type="subcellular location">
    <subcellularLocation>
        <location evidence="1">Cell outer membrane</location>
    </subcellularLocation>
</comment>
<evidence type="ECO:0000259" key="6">
    <source>
        <dbReference type="Pfam" id="PF07980"/>
    </source>
</evidence>
<accession>A0A941F436</accession>
<dbReference type="InterPro" id="IPR033985">
    <property type="entry name" value="SusD-like_N"/>
</dbReference>
<evidence type="ECO:0000256" key="4">
    <source>
        <dbReference type="ARBA" id="ARBA00023136"/>
    </source>
</evidence>
<comment type="caution">
    <text evidence="8">The sequence shown here is derived from an EMBL/GenBank/DDBJ whole genome shotgun (WGS) entry which is preliminary data.</text>
</comment>
<evidence type="ECO:0000256" key="2">
    <source>
        <dbReference type="ARBA" id="ARBA00006275"/>
    </source>
</evidence>
<dbReference type="Pfam" id="PF07980">
    <property type="entry name" value="SusD_RagB"/>
    <property type="match status" value="1"/>
</dbReference>
<dbReference type="PROSITE" id="PS51257">
    <property type="entry name" value="PROKAR_LIPOPROTEIN"/>
    <property type="match status" value="1"/>
</dbReference>
<dbReference type="Gene3D" id="1.25.40.390">
    <property type="match status" value="1"/>
</dbReference>
<sequence>MRISTYIYIGLILLAQTLFVSCNDDFLNPQPETSIGDKDVFKSYETAQAALVGVYDQLSSYAFEGLFVPIISDLTGEDVMISPENNYNWFVAPYQMNTLPNYTFSESPWWAGYKVIFDANMVIKYAQQIPDATQEQKNRIEGEAKVIRAFVMLKLAQMFAPAYAADSEAPSILLAIEPLKHDDPDIGRAPLSAVYTQMEEDLLSAINLLEYKNDILDKGFFDKRAAQATLARVYLNMQEWEKARDMAVLAHQDVKLMAIGELSNGFYYRNSETIFTVAYTADDNNVYLSIPSFYYPVYGYSSMRANNRFVEQFSNNDARNYYFVMEPQVDSERYLIVKFLHNQQVGNAERISIRASEMHLIEAECEAELGNNSAAQDALHVIRSRAIPGVQKSSAVGQALVDEILIERRKELFGEGFRWNDIKRRQSPFVRAGDHWVRFDFEAGDKDYYRMTYPIPQSEIDNNTALTNEDQNIGY</sequence>
<reference evidence="8" key="2">
    <citation type="submission" date="2021-04" db="EMBL/GenBank/DDBJ databases">
        <authorList>
            <person name="Zhang T."/>
            <person name="Zhang Y."/>
            <person name="Lu D."/>
            <person name="Zuo D."/>
            <person name="Du Z."/>
        </authorList>
    </citation>
    <scope>NUCLEOTIDE SEQUENCE</scope>
    <source>
        <strain evidence="8">JR1</strain>
    </source>
</reference>
<keyword evidence="9" id="KW-1185">Reference proteome</keyword>
<keyword evidence="4" id="KW-0472">Membrane</keyword>